<protein>
    <recommendedName>
        <fullName evidence="1">DNA2/NAM7 helicase-like C-terminal domain-containing protein</fullName>
    </recommendedName>
</protein>
<dbReference type="Gene3D" id="3.40.50.300">
    <property type="entry name" value="P-loop containing nucleotide triphosphate hydrolases"/>
    <property type="match status" value="1"/>
</dbReference>
<dbReference type="OrthoDB" id="6513042at2759"/>
<dbReference type="InterPro" id="IPR047187">
    <property type="entry name" value="SF1_C_Upf1"/>
</dbReference>
<evidence type="ECO:0000313" key="3">
    <source>
        <dbReference type="Proteomes" id="UP000250043"/>
    </source>
</evidence>
<dbReference type="AlphaFoldDB" id="A0A8E2DRC4"/>
<dbReference type="PANTHER" id="PTHR10887">
    <property type="entry name" value="DNA2/NAM7 HELICASE FAMILY"/>
    <property type="match status" value="1"/>
</dbReference>
<sequence length="182" mass="20497">MPETIGSFISKHVYNGRLKTVHSFNDALTCRFVDIPMGKEIKSGNSFVNEHEANVTIALVRIFHARGKTFRIITPYDAQRGLIERRLKAENLPWEDKCFNVDSFQGHEADHILISVVRSEKVGFLVNPRRVNVMLSRCKRSMIICTSRSFLADKAAATLVGKLANESGSTWLSRADVLSGRF</sequence>
<dbReference type="EMBL" id="KV722344">
    <property type="protein sequence ID" value="OCH94375.1"/>
    <property type="molecule type" value="Genomic_DNA"/>
</dbReference>
<dbReference type="Proteomes" id="UP000250043">
    <property type="component" value="Unassembled WGS sequence"/>
</dbReference>
<gene>
    <name evidence="2" type="ORF">OBBRIDRAFT_789283</name>
</gene>
<reference evidence="2 3" key="1">
    <citation type="submission" date="2016-07" db="EMBL/GenBank/DDBJ databases">
        <title>Draft genome of the white-rot fungus Obba rivulosa 3A-2.</title>
        <authorList>
            <consortium name="DOE Joint Genome Institute"/>
            <person name="Miettinen O."/>
            <person name="Riley R."/>
            <person name="Acob R."/>
            <person name="Barry K."/>
            <person name="Cullen D."/>
            <person name="De Vries R."/>
            <person name="Hainaut M."/>
            <person name="Hatakka A."/>
            <person name="Henrissat B."/>
            <person name="Hilden K."/>
            <person name="Kuo R."/>
            <person name="Labutti K."/>
            <person name="Lipzen A."/>
            <person name="Makela M.R."/>
            <person name="Sandor L."/>
            <person name="Spatafora J.W."/>
            <person name="Grigoriev I.V."/>
            <person name="Hibbett D.S."/>
        </authorList>
    </citation>
    <scope>NUCLEOTIDE SEQUENCE [LARGE SCALE GENOMIC DNA]</scope>
    <source>
        <strain evidence="2 3">3A-2</strain>
    </source>
</reference>
<dbReference type="InterPro" id="IPR041679">
    <property type="entry name" value="DNA2/NAM7-like_C"/>
</dbReference>
<feature type="domain" description="DNA2/NAM7 helicase-like C-terminal" evidence="1">
    <location>
        <begin position="1"/>
        <end position="147"/>
    </location>
</feature>
<dbReference type="PANTHER" id="PTHR10887:SF495">
    <property type="entry name" value="HELICASE SENATAXIN ISOFORM X1-RELATED"/>
    <property type="match status" value="1"/>
</dbReference>
<evidence type="ECO:0000313" key="2">
    <source>
        <dbReference type="EMBL" id="OCH94375.1"/>
    </source>
</evidence>
<evidence type="ECO:0000259" key="1">
    <source>
        <dbReference type="Pfam" id="PF13087"/>
    </source>
</evidence>
<accession>A0A8E2DRC4</accession>
<organism evidence="2 3">
    <name type="scientific">Obba rivulosa</name>
    <dbReference type="NCBI Taxonomy" id="1052685"/>
    <lineage>
        <taxon>Eukaryota</taxon>
        <taxon>Fungi</taxon>
        <taxon>Dikarya</taxon>
        <taxon>Basidiomycota</taxon>
        <taxon>Agaricomycotina</taxon>
        <taxon>Agaricomycetes</taxon>
        <taxon>Polyporales</taxon>
        <taxon>Gelatoporiaceae</taxon>
        <taxon>Obba</taxon>
    </lineage>
</organism>
<feature type="non-terminal residue" evidence="2">
    <location>
        <position position="182"/>
    </location>
</feature>
<dbReference type="InterPro" id="IPR027417">
    <property type="entry name" value="P-loop_NTPase"/>
</dbReference>
<keyword evidence="3" id="KW-1185">Reference proteome</keyword>
<dbReference type="SUPFAM" id="SSF52540">
    <property type="entry name" value="P-loop containing nucleoside triphosphate hydrolases"/>
    <property type="match status" value="1"/>
</dbReference>
<dbReference type="InterPro" id="IPR045055">
    <property type="entry name" value="DNA2/NAM7-like"/>
</dbReference>
<name>A0A8E2DRC4_9APHY</name>
<dbReference type="CDD" id="cd18808">
    <property type="entry name" value="SF1_C_Upf1"/>
    <property type="match status" value="1"/>
</dbReference>
<proteinExistence type="predicted"/>
<dbReference type="Pfam" id="PF13087">
    <property type="entry name" value="AAA_12"/>
    <property type="match status" value="1"/>
</dbReference>